<accession>A0A2U2BBR4</accession>
<dbReference type="SUPFAM" id="SSF52540">
    <property type="entry name" value="P-loop containing nucleoside triphosphate hydrolases"/>
    <property type="match status" value="1"/>
</dbReference>
<evidence type="ECO:0000259" key="6">
    <source>
        <dbReference type="PROSITE" id="PS51198"/>
    </source>
</evidence>
<dbReference type="OrthoDB" id="9809039at2"/>
<evidence type="ECO:0000256" key="1">
    <source>
        <dbReference type="ARBA" id="ARBA00022741"/>
    </source>
</evidence>
<dbReference type="GO" id="GO:0003677">
    <property type="term" value="F:DNA binding"/>
    <property type="evidence" value="ECO:0007669"/>
    <property type="project" value="InterPro"/>
</dbReference>
<sequence>MFNGSEKEERVFLQKILERLRYTLRKIDGTISEHSKDVQDFKEYLWNNMSDMDHAEKVSVRQSITQTAMTGESALERKKRIRKLIDIPYFGRIDFAEEDQKQPWPIYIGIHSFYDFETRENLIHDWRAPISGMFYDYELGPAVFKVPDGEVEGEISLKRQYRIRKSTMEFMLESSLNIHDDVLQKELSATSDEKMKNIVATIQREQNAIIRDEDAFVLIIQGVAGSGKTSIALHRIAYLLYRFKDTISSDNILIISPNKVFGDYIANVLPELGEEKILETGMEDIAREQLNNKYKFQTFFEQVSDLVHKKDEAFSERIRFKATFEFLNLLKKYLLHIENHYFEANDVKVDRFFIPAGYAEERFRAWSRVPLAKRFQRVAKDIVGRVEIMQKTDIPKSEIKKTETQVKKMFRITNLQSLYKDFYDWLQRPDMFKKRKGGLEFADVFPMVYLKIMFEGPQSASKIKHLLVDEMQDYTPVQYAVLSKLYPCRKTILGDANQSVNPFSSSKHEDISRVFPNAVTMKLNKSYRSTFEITSFAQNISPNDELDPIIRHGKEPQITGVKTAGNELGKISGLIEEFQQSSNQSLGIICKNQEQADSIHEQLKPHHNDVYLLNSESVAFVNGIVITTAHMAKGLEFDNVIVPHVNKKNYNNEVDKSMLYIACTRAMHQLNLTHCGELSELLRFPGN</sequence>
<keyword evidence="1 5" id="KW-0547">Nucleotide-binding</keyword>
<organism evidence="7 8">
    <name type="scientific">Marinilabilia rubra</name>
    <dbReference type="NCBI Taxonomy" id="2162893"/>
    <lineage>
        <taxon>Bacteria</taxon>
        <taxon>Pseudomonadati</taxon>
        <taxon>Bacteroidota</taxon>
        <taxon>Bacteroidia</taxon>
        <taxon>Marinilabiliales</taxon>
        <taxon>Marinilabiliaceae</taxon>
        <taxon>Marinilabilia</taxon>
    </lineage>
</organism>
<dbReference type="InterPro" id="IPR027785">
    <property type="entry name" value="UvrD-like_helicase_C"/>
</dbReference>
<dbReference type="InterPro" id="IPR000212">
    <property type="entry name" value="DNA_helicase_UvrD/REP"/>
</dbReference>
<feature type="binding site" evidence="5">
    <location>
        <begin position="222"/>
        <end position="229"/>
    </location>
    <ligand>
        <name>ATP</name>
        <dbReference type="ChEBI" id="CHEBI:30616"/>
    </ligand>
</feature>
<evidence type="ECO:0000256" key="5">
    <source>
        <dbReference type="PROSITE-ProRule" id="PRU00560"/>
    </source>
</evidence>
<dbReference type="Proteomes" id="UP000244956">
    <property type="component" value="Unassembled WGS sequence"/>
</dbReference>
<evidence type="ECO:0000313" key="8">
    <source>
        <dbReference type="Proteomes" id="UP000244956"/>
    </source>
</evidence>
<dbReference type="GO" id="GO:0016887">
    <property type="term" value="F:ATP hydrolysis activity"/>
    <property type="evidence" value="ECO:0007669"/>
    <property type="project" value="RHEA"/>
</dbReference>
<dbReference type="PROSITE" id="PS51198">
    <property type="entry name" value="UVRD_HELICASE_ATP_BIND"/>
    <property type="match status" value="1"/>
</dbReference>
<dbReference type="EMBL" id="QEWP01000003">
    <property type="protein sequence ID" value="PWE00515.1"/>
    <property type="molecule type" value="Genomic_DNA"/>
</dbReference>
<name>A0A2U2BBR4_9BACT</name>
<dbReference type="GO" id="GO:0000725">
    <property type="term" value="P:recombinational repair"/>
    <property type="evidence" value="ECO:0007669"/>
    <property type="project" value="TreeGrafter"/>
</dbReference>
<keyword evidence="3 5" id="KW-0347">Helicase</keyword>
<dbReference type="Gene3D" id="3.40.50.300">
    <property type="entry name" value="P-loop containing nucleotide triphosphate hydrolases"/>
    <property type="match status" value="2"/>
</dbReference>
<protein>
    <submittedName>
        <fullName evidence="7">Helicase</fullName>
    </submittedName>
</protein>
<dbReference type="RefSeq" id="WP_109263554.1">
    <property type="nucleotide sequence ID" value="NZ_QEWP01000003.1"/>
</dbReference>
<proteinExistence type="predicted"/>
<dbReference type="InterPro" id="IPR027417">
    <property type="entry name" value="P-loop_NTPase"/>
</dbReference>
<reference evidence="7 8" key="1">
    <citation type="submission" date="2018-05" db="EMBL/GenBank/DDBJ databases">
        <title>Marinilabilia rubrum sp. nov., isolated from saltern sediment.</title>
        <authorList>
            <person name="Zhang R."/>
        </authorList>
    </citation>
    <scope>NUCLEOTIDE SEQUENCE [LARGE SCALE GENOMIC DNA]</scope>
    <source>
        <strain evidence="7 8">WTE16</strain>
    </source>
</reference>
<evidence type="ECO:0000256" key="2">
    <source>
        <dbReference type="ARBA" id="ARBA00022801"/>
    </source>
</evidence>
<dbReference type="Pfam" id="PF00580">
    <property type="entry name" value="UvrD-helicase"/>
    <property type="match status" value="1"/>
</dbReference>
<keyword evidence="8" id="KW-1185">Reference proteome</keyword>
<dbReference type="InterPro" id="IPR014016">
    <property type="entry name" value="UvrD-like_ATP-bd"/>
</dbReference>
<evidence type="ECO:0000256" key="3">
    <source>
        <dbReference type="ARBA" id="ARBA00022806"/>
    </source>
</evidence>
<gene>
    <name evidence="7" type="ORF">DDZ16_06195</name>
</gene>
<dbReference type="GO" id="GO:0043138">
    <property type="term" value="F:3'-5' DNA helicase activity"/>
    <property type="evidence" value="ECO:0007669"/>
    <property type="project" value="UniProtKB-EC"/>
</dbReference>
<dbReference type="Pfam" id="PF13538">
    <property type="entry name" value="UvrD_C_2"/>
    <property type="match status" value="1"/>
</dbReference>
<keyword evidence="2 5" id="KW-0378">Hydrolase</keyword>
<dbReference type="PANTHER" id="PTHR11070">
    <property type="entry name" value="UVRD / RECB / PCRA DNA HELICASE FAMILY MEMBER"/>
    <property type="match status" value="1"/>
</dbReference>
<feature type="domain" description="UvrD-like helicase ATP-binding" evidence="6">
    <location>
        <begin position="201"/>
        <end position="530"/>
    </location>
</feature>
<keyword evidence="4 5" id="KW-0067">ATP-binding</keyword>
<dbReference type="PANTHER" id="PTHR11070:SF17">
    <property type="entry name" value="DNA HELICASE IV"/>
    <property type="match status" value="1"/>
</dbReference>
<evidence type="ECO:0000256" key="4">
    <source>
        <dbReference type="ARBA" id="ARBA00022840"/>
    </source>
</evidence>
<comment type="caution">
    <text evidence="7">The sequence shown here is derived from an EMBL/GenBank/DDBJ whole genome shotgun (WGS) entry which is preliminary data.</text>
</comment>
<dbReference type="GO" id="GO:0005524">
    <property type="term" value="F:ATP binding"/>
    <property type="evidence" value="ECO:0007669"/>
    <property type="project" value="UniProtKB-UniRule"/>
</dbReference>
<dbReference type="GO" id="GO:0005829">
    <property type="term" value="C:cytosol"/>
    <property type="evidence" value="ECO:0007669"/>
    <property type="project" value="TreeGrafter"/>
</dbReference>
<evidence type="ECO:0000313" key="7">
    <source>
        <dbReference type="EMBL" id="PWE00515.1"/>
    </source>
</evidence>
<dbReference type="AlphaFoldDB" id="A0A2U2BBR4"/>